<dbReference type="PANTHER" id="PTHR10681">
    <property type="entry name" value="THIOREDOXIN PEROXIDASE"/>
    <property type="match status" value="1"/>
</dbReference>
<evidence type="ECO:0000259" key="11">
    <source>
        <dbReference type="PROSITE" id="PS51352"/>
    </source>
</evidence>
<evidence type="ECO:0000256" key="8">
    <source>
        <dbReference type="ARBA" id="ARBA00032824"/>
    </source>
</evidence>
<dbReference type="PIRSF" id="PIRSF000239">
    <property type="entry name" value="AHPC"/>
    <property type="match status" value="1"/>
</dbReference>
<dbReference type="PANTHER" id="PTHR10681:SF128">
    <property type="entry name" value="THIOREDOXIN-DEPENDENT PEROXIDE REDUCTASE, MITOCHONDRIAL"/>
    <property type="match status" value="1"/>
</dbReference>
<dbReference type="EMBL" id="AP014610">
    <property type="protein sequence ID" value="BBA17775.1"/>
    <property type="molecule type" value="Genomic_DNA"/>
</dbReference>
<dbReference type="InterPro" id="IPR050217">
    <property type="entry name" value="Peroxiredoxin"/>
</dbReference>
<evidence type="ECO:0000256" key="1">
    <source>
        <dbReference type="ARBA" id="ARBA00004496"/>
    </source>
</evidence>
<dbReference type="SUPFAM" id="SSF52833">
    <property type="entry name" value="Thioredoxin-like"/>
    <property type="match status" value="1"/>
</dbReference>
<comment type="similarity">
    <text evidence="2">Belongs to the peroxiredoxin family. AhpC/Prx1 subfamily.</text>
</comment>
<evidence type="ECO:0000256" key="2">
    <source>
        <dbReference type="ARBA" id="ARBA00009796"/>
    </source>
</evidence>
<dbReference type="GO" id="GO:0006979">
    <property type="term" value="P:response to oxidative stress"/>
    <property type="evidence" value="ECO:0007669"/>
    <property type="project" value="TreeGrafter"/>
</dbReference>
<keyword evidence="7" id="KW-0676">Redox-active center</keyword>
<dbReference type="GO" id="GO:0005829">
    <property type="term" value="C:cytosol"/>
    <property type="evidence" value="ECO:0007669"/>
    <property type="project" value="TreeGrafter"/>
</dbReference>
<dbReference type="GO" id="GO:0045454">
    <property type="term" value="P:cell redox homeostasis"/>
    <property type="evidence" value="ECO:0007669"/>
    <property type="project" value="TreeGrafter"/>
</dbReference>
<dbReference type="InterPro" id="IPR019479">
    <property type="entry name" value="Peroxiredoxin_C"/>
</dbReference>
<name>A0AAD1CLN9_9FLAO</name>
<dbReference type="Gene3D" id="3.40.30.10">
    <property type="entry name" value="Glutaredoxin"/>
    <property type="match status" value="1"/>
</dbReference>
<evidence type="ECO:0000256" key="9">
    <source>
        <dbReference type="ARBA" id="ARBA00037420"/>
    </source>
</evidence>
<sequence length="208" mass="23645">MNTLIAKKAPNFTANAVLNGKDIVPNFTLEQFKGSKYVLLFFYPKDFTFVCPTEIYAFQEKIKDFESRNVQIIALSTDTEQSHWAWLQIPKEKGGIYGVTYPIVSDINKTISHNYGVLSANWICNNEELKATGEIIAYRGLFLIDKNGIIRHLLINDFPLGRNVNEAIRMIDALQYYEKSGEVCPANWKKGEKSMEASHSGLLDYFSS</sequence>
<dbReference type="InterPro" id="IPR036249">
    <property type="entry name" value="Thioredoxin-like_sf"/>
</dbReference>
<evidence type="ECO:0000256" key="6">
    <source>
        <dbReference type="ARBA" id="ARBA00023157"/>
    </source>
</evidence>
<dbReference type="GO" id="GO:0033554">
    <property type="term" value="P:cellular response to stress"/>
    <property type="evidence" value="ECO:0007669"/>
    <property type="project" value="TreeGrafter"/>
</dbReference>
<reference evidence="12 13" key="1">
    <citation type="submission" date="2014-06" db="EMBL/GenBank/DDBJ databases">
        <title>Genome sequence of the intracellular symbiont Blattabacterium cuenoti, strain CPU2 from the wood feeding cockroach Cryptocercus punctulatus.</title>
        <authorList>
            <person name="Kinjo Y."/>
            <person name="Ohkuma M."/>
            <person name="Tokuda G."/>
        </authorList>
    </citation>
    <scope>NUCLEOTIDE SEQUENCE [LARGE SCALE GENOMIC DNA]</scope>
    <source>
        <strain evidence="12 13">CPU2</strain>
    </source>
</reference>
<dbReference type="Proteomes" id="UP000262607">
    <property type="component" value="Chromosome"/>
</dbReference>
<evidence type="ECO:0000256" key="4">
    <source>
        <dbReference type="ARBA" id="ARBA00022559"/>
    </source>
</evidence>
<keyword evidence="6" id="KW-1015">Disulfide bond</keyword>
<dbReference type="GO" id="GO:0008379">
    <property type="term" value="F:thioredoxin peroxidase activity"/>
    <property type="evidence" value="ECO:0007669"/>
    <property type="project" value="TreeGrafter"/>
</dbReference>
<comment type="subcellular location">
    <subcellularLocation>
        <location evidence="1">Cytoplasm</location>
    </subcellularLocation>
</comment>
<accession>A0AAD1CLN9</accession>
<dbReference type="GeneID" id="66556798"/>
<feature type="active site" description="Cysteine sulfenic acid (-SOH) intermediate; for peroxidase activity" evidence="10">
    <location>
        <position position="51"/>
    </location>
</feature>
<dbReference type="Pfam" id="PF10417">
    <property type="entry name" value="1-cysPrx_C"/>
    <property type="match status" value="1"/>
</dbReference>
<dbReference type="GO" id="GO:0042744">
    <property type="term" value="P:hydrogen peroxide catabolic process"/>
    <property type="evidence" value="ECO:0007669"/>
    <property type="project" value="TreeGrafter"/>
</dbReference>
<dbReference type="FunFam" id="3.40.30.10:FF:000002">
    <property type="entry name" value="Alkyl hydroperoxide reductase C"/>
    <property type="match status" value="1"/>
</dbReference>
<keyword evidence="3" id="KW-0963">Cytoplasm</keyword>
<keyword evidence="4 12" id="KW-0575">Peroxidase</keyword>
<evidence type="ECO:0000313" key="12">
    <source>
        <dbReference type="EMBL" id="BBA17775.1"/>
    </source>
</evidence>
<dbReference type="PROSITE" id="PS51352">
    <property type="entry name" value="THIOREDOXIN_2"/>
    <property type="match status" value="1"/>
</dbReference>
<gene>
    <name evidence="12" type="primary">tpx</name>
    <name evidence="12" type="ORF">CPU2_272</name>
</gene>
<organism evidence="12 13">
    <name type="scientific">Blattabacterium punctulatus CPU2</name>
    <dbReference type="NCBI Taxonomy" id="1457032"/>
    <lineage>
        <taxon>Bacteria</taxon>
        <taxon>Pseudomonadati</taxon>
        <taxon>Bacteroidota</taxon>
        <taxon>Flavobacteriia</taxon>
        <taxon>Flavobacteriales</taxon>
        <taxon>Blattabacteriaceae</taxon>
        <taxon>Blattabacterium</taxon>
    </lineage>
</organism>
<dbReference type="CDD" id="cd03015">
    <property type="entry name" value="PRX_Typ2cys"/>
    <property type="match status" value="1"/>
</dbReference>
<dbReference type="RefSeq" id="WP_110548730.1">
    <property type="nucleotide sequence ID" value="NZ_AP014610.1"/>
</dbReference>
<evidence type="ECO:0000313" key="13">
    <source>
        <dbReference type="Proteomes" id="UP000262607"/>
    </source>
</evidence>
<evidence type="ECO:0000256" key="7">
    <source>
        <dbReference type="ARBA" id="ARBA00023284"/>
    </source>
</evidence>
<feature type="domain" description="Thioredoxin" evidence="11">
    <location>
        <begin position="3"/>
        <end position="176"/>
    </location>
</feature>
<evidence type="ECO:0000256" key="3">
    <source>
        <dbReference type="ARBA" id="ARBA00022490"/>
    </source>
</evidence>
<dbReference type="InterPro" id="IPR024706">
    <property type="entry name" value="Peroxiredoxin_AhpC-typ"/>
</dbReference>
<dbReference type="InterPro" id="IPR000866">
    <property type="entry name" value="AhpC/TSA"/>
</dbReference>
<comment type="function">
    <text evidence="9">Thiol-specific peroxidase that catalyzes the reduction of hydrogen peroxide and organic hydroperoxides to water and alcohols, respectively. Plays a role in cell protection against oxidative stress by detoxifying peroxides.</text>
</comment>
<protein>
    <recommendedName>
        <fullName evidence="8">Thioredoxin peroxidase</fullName>
    </recommendedName>
</protein>
<evidence type="ECO:0000256" key="5">
    <source>
        <dbReference type="ARBA" id="ARBA00023002"/>
    </source>
</evidence>
<evidence type="ECO:0000256" key="10">
    <source>
        <dbReference type="PIRSR" id="PIRSR000239-1"/>
    </source>
</evidence>
<dbReference type="InterPro" id="IPR013766">
    <property type="entry name" value="Thioredoxin_domain"/>
</dbReference>
<proteinExistence type="inferred from homology"/>
<dbReference type="AlphaFoldDB" id="A0AAD1CLN9"/>
<keyword evidence="5 12" id="KW-0560">Oxidoreductase</keyword>
<dbReference type="Pfam" id="PF00578">
    <property type="entry name" value="AhpC-TSA"/>
    <property type="match status" value="1"/>
</dbReference>